<evidence type="ECO:0008006" key="3">
    <source>
        <dbReference type="Google" id="ProtNLM"/>
    </source>
</evidence>
<reference evidence="1" key="1">
    <citation type="submission" date="2006-10" db="EMBL/GenBank/DDBJ databases">
        <authorList>
            <person name="Amadeo P."/>
            <person name="Zhao Q."/>
            <person name="Wortman J."/>
            <person name="Fraser-Liggett C."/>
            <person name="Carlton J."/>
        </authorList>
    </citation>
    <scope>NUCLEOTIDE SEQUENCE</scope>
    <source>
        <strain evidence="1">G3</strain>
    </source>
</reference>
<dbReference type="AlphaFoldDB" id="A2ETT7"/>
<reference evidence="1" key="2">
    <citation type="journal article" date="2007" name="Science">
        <title>Draft genome sequence of the sexually transmitted pathogen Trichomonas vaginalis.</title>
        <authorList>
            <person name="Carlton J.M."/>
            <person name="Hirt R.P."/>
            <person name="Silva J.C."/>
            <person name="Delcher A.L."/>
            <person name="Schatz M."/>
            <person name="Zhao Q."/>
            <person name="Wortman J.R."/>
            <person name="Bidwell S.L."/>
            <person name="Alsmark U.C.M."/>
            <person name="Besteiro S."/>
            <person name="Sicheritz-Ponten T."/>
            <person name="Noel C.J."/>
            <person name="Dacks J.B."/>
            <person name="Foster P.G."/>
            <person name="Simillion C."/>
            <person name="Van de Peer Y."/>
            <person name="Miranda-Saavedra D."/>
            <person name="Barton G.J."/>
            <person name="Westrop G.D."/>
            <person name="Mueller S."/>
            <person name="Dessi D."/>
            <person name="Fiori P.L."/>
            <person name="Ren Q."/>
            <person name="Paulsen I."/>
            <person name="Zhang H."/>
            <person name="Bastida-Corcuera F.D."/>
            <person name="Simoes-Barbosa A."/>
            <person name="Brown M.T."/>
            <person name="Hayes R.D."/>
            <person name="Mukherjee M."/>
            <person name="Okumura C.Y."/>
            <person name="Schneider R."/>
            <person name="Smith A.J."/>
            <person name="Vanacova S."/>
            <person name="Villalvazo M."/>
            <person name="Haas B.J."/>
            <person name="Pertea M."/>
            <person name="Feldblyum T.V."/>
            <person name="Utterback T.R."/>
            <person name="Shu C.L."/>
            <person name="Osoegawa K."/>
            <person name="de Jong P.J."/>
            <person name="Hrdy I."/>
            <person name="Horvathova L."/>
            <person name="Zubacova Z."/>
            <person name="Dolezal P."/>
            <person name="Malik S.B."/>
            <person name="Logsdon J.M. Jr."/>
            <person name="Henze K."/>
            <person name="Gupta A."/>
            <person name="Wang C.C."/>
            <person name="Dunne R.L."/>
            <person name="Upcroft J.A."/>
            <person name="Upcroft P."/>
            <person name="White O."/>
            <person name="Salzberg S.L."/>
            <person name="Tang P."/>
            <person name="Chiu C.-H."/>
            <person name="Lee Y.-S."/>
            <person name="Embley T.M."/>
            <person name="Coombs G.H."/>
            <person name="Mottram J.C."/>
            <person name="Tachezy J."/>
            <person name="Fraser-Liggett C.M."/>
            <person name="Johnson P.J."/>
        </authorList>
    </citation>
    <scope>NUCLEOTIDE SEQUENCE [LARGE SCALE GENOMIC DNA]</scope>
    <source>
        <strain evidence="1">G3</strain>
    </source>
</reference>
<sequence length="174" mass="19252">MYSSVQTITIDEDNPKYVTDGKCIFTGENNKTLVTLVPTFRGEFVVPSFVQDIYEGCFRSCHVTSIVFHDNVVSIGAWAFAATDLTSLQFPQKITVVKNDMFRNCPNLLYVNLSSKTTIIETRAFKGSSNMVSLEFPPTLETIGEGAFADCQKLVIDLSKNENIGCPKVCLAQT</sequence>
<accession>A2ETT7</accession>
<keyword evidence="2" id="KW-1185">Reference proteome</keyword>
<dbReference type="STRING" id="5722.A2ETT7"/>
<dbReference type="InterPro" id="IPR053139">
    <property type="entry name" value="Surface_bspA-like"/>
</dbReference>
<organism evidence="1 2">
    <name type="scientific">Trichomonas vaginalis (strain ATCC PRA-98 / G3)</name>
    <dbReference type="NCBI Taxonomy" id="412133"/>
    <lineage>
        <taxon>Eukaryota</taxon>
        <taxon>Metamonada</taxon>
        <taxon>Parabasalia</taxon>
        <taxon>Trichomonadida</taxon>
        <taxon>Trichomonadidae</taxon>
        <taxon>Trichomonas</taxon>
    </lineage>
</organism>
<proteinExistence type="predicted"/>
<dbReference type="Proteomes" id="UP000001542">
    <property type="component" value="Unassembled WGS sequence"/>
</dbReference>
<dbReference type="VEuPathDB" id="TrichDB:TVAG_314980"/>
<dbReference type="InterPro" id="IPR032675">
    <property type="entry name" value="LRR_dom_sf"/>
</dbReference>
<dbReference type="InParanoid" id="A2ETT7"/>
<evidence type="ECO:0000313" key="2">
    <source>
        <dbReference type="Proteomes" id="UP000001542"/>
    </source>
</evidence>
<dbReference type="SUPFAM" id="SSF52058">
    <property type="entry name" value="L domain-like"/>
    <property type="match status" value="1"/>
</dbReference>
<dbReference type="Gene3D" id="3.80.10.10">
    <property type="entry name" value="Ribonuclease Inhibitor"/>
    <property type="match status" value="1"/>
</dbReference>
<dbReference type="EMBL" id="DS113489">
    <property type="protein sequence ID" value="EAY03968.1"/>
    <property type="molecule type" value="Genomic_DNA"/>
</dbReference>
<dbReference type="OrthoDB" id="191683at2759"/>
<dbReference type="SMR" id="A2ETT7"/>
<dbReference type="PANTHER" id="PTHR45661">
    <property type="entry name" value="SURFACE ANTIGEN"/>
    <property type="match status" value="1"/>
</dbReference>
<dbReference type="Pfam" id="PF13306">
    <property type="entry name" value="LRR_5"/>
    <property type="match status" value="1"/>
</dbReference>
<dbReference type="VEuPathDB" id="TrichDB:TVAGG3_0894130"/>
<evidence type="ECO:0000313" key="1">
    <source>
        <dbReference type="EMBL" id="EAY03968.1"/>
    </source>
</evidence>
<protein>
    <recommendedName>
        <fullName evidence="3">Surface antigen BspA-like</fullName>
    </recommendedName>
</protein>
<gene>
    <name evidence="1" type="ORF">TVAG_314980</name>
</gene>
<dbReference type="PANTHER" id="PTHR45661:SF3">
    <property type="entry name" value="IG-LIKE DOMAIN-CONTAINING PROTEIN"/>
    <property type="match status" value="1"/>
</dbReference>
<name>A2ETT7_TRIV3</name>
<dbReference type="InterPro" id="IPR026906">
    <property type="entry name" value="LRR_5"/>
</dbReference>